<feature type="compositionally biased region" description="Polar residues" evidence="1">
    <location>
        <begin position="233"/>
        <end position="243"/>
    </location>
</feature>
<keyword evidence="3" id="KW-1185">Reference proteome</keyword>
<dbReference type="Proteomes" id="UP000424527">
    <property type="component" value="Unassembled WGS sequence"/>
</dbReference>
<keyword evidence="2" id="KW-0407">Ion channel</keyword>
<feature type="compositionally biased region" description="Gly residues" evidence="1">
    <location>
        <begin position="295"/>
        <end position="307"/>
    </location>
</feature>
<keyword evidence="2" id="KW-0406">Ion transport</keyword>
<keyword evidence="2" id="KW-0813">Transport</keyword>
<feature type="region of interest" description="Disordered" evidence="1">
    <location>
        <begin position="195"/>
        <end position="270"/>
    </location>
</feature>
<comment type="caution">
    <text evidence="2">The sequence shown here is derived from an EMBL/GenBank/DDBJ whole genome shotgun (WGS) entry which is preliminary data.</text>
</comment>
<reference evidence="2 3" key="1">
    <citation type="submission" date="2019-07" db="EMBL/GenBank/DDBJ databases">
        <title>Chromosome genome assembly for large yellow croaker.</title>
        <authorList>
            <person name="Xiao S."/>
        </authorList>
    </citation>
    <scope>NUCLEOTIDE SEQUENCE [LARGE SCALE GENOMIC DNA]</scope>
    <source>
        <strain evidence="2">JMULYC20181020</strain>
        <tissue evidence="2">Muscle</tissue>
    </source>
</reference>
<feature type="compositionally biased region" description="Low complexity" evidence="1">
    <location>
        <begin position="40"/>
        <end position="51"/>
    </location>
</feature>
<evidence type="ECO:0000313" key="3">
    <source>
        <dbReference type="Proteomes" id="UP000424527"/>
    </source>
</evidence>
<accession>A0A6G0IBR0</accession>
<feature type="region of interest" description="Disordered" evidence="1">
    <location>
        <begin position="285"/>
        <end position="307"/>
    </location>
</feature>
<evidence type="ECO:0000313" key="2">
    <source>
        <dbReference type="EMBL" id="KAE8288834.1"/>
    </source>
</evidence>
<dbReference type="GO" id="GO:0034220">
    <property type="term" value="P:monoatomic ion transmembrane transport"/>
    <property type="evidence" value="ECO:0007669"/>
    <property type="project" value="UniProtKB-KW"/>
</dbReference>
<name>A0A6G0IBR0_LARCR</name>
<organism evidence="2 3">
    <name type="scientific">Larimichthys crocea</name>
    <name type="common">Large yellow croaker</name>
    <name type="synonym">Pseudosciaena crocea</name>
    <dbReference type="NCBI Taxonomy" id="215358"/>
    <lineage>
        <taxon>Eukaryota</taxon>
        <taxon>Metazoa</taxon>
        <taxon>Chordata</taxon>
        <taxon>Craniata</taxon>
        <taxon>Vertebrata</taxon>
        <taxon>Euteleostomi</taxon>
        <taxon>Actinopterygii</taxon>
        <taxon>Neopterygii</taxon>
        <taxon>Teleostei</taxon>
        <taxon>Neoteleostei</taxon>
        <taxon>Acanthomorphata</taxon>
        <taxon>Eupercaria</taxon>
        <taxon>Sciaenidae</taxon>
        <taxon>Larimichthys</taxon>
    </lineage>
</organism>
<evidence type="ECO:0000256" key="1">
    <source>
        <dbReference type="SAM" id="MobiDB-lite"/>
    </source>
</evidence>
<proteinExistence type="predicted"/>
<feature type="compositionally biased region" description="Basic and acidic residues" evidence="1">
    <location>
        <begin position="131"/>
        <end position="148"/>
    </location>
</feature>
<feature type="compositionally biased region" description="Low complexity" evidence="1">
    <location>
        <begin position="207"/>
        <end position="219"/>
    </location>
</feature>
<sequence length="307" mass="32580">MEPPPSLSMALLGGSEDEDQRFLLPLGSISHPSTTGNQPGSNHSNHMGGSSLDRLNGSTPSPSPATPNLPPTSLPKLPLSSSGAQPLPPPIPNALHPTSTPLSSCLGSQHSLSGDNSPVYNALFYSSHSPSMDRERDRERDRDRERERGCKHRQASPLVHRRDSNPFTEIAMSSCKYTGGVMKPLSRLSASRRNLIESDSSSETKEGGVSAVAGATAAGGHDRQREAPPTSLVAPSSTNQPLIQSPPEIVISSKEDSPYPRGGYDITDSTSNQMSIYHQNHALVESRRVQPGRGSRQGGVGAVGTWG</sequence>
<feature type="compositionally biased region" description="Polar residues" evidence="1">
    <location>
        <begin position="98"/>
        <end position="130"/>
    </location>
</feature>
<protein>
    <submittedName>
        <fullName evidence="2">Small conductance calcium-activated potassium channel protein 3</fullName>
    </submittedName>
</protein>
<feature type="region of interest" description="Disordered" evidence="1">
    <location>
        <begin position="1"/>
        <end position="164"/>
    </location>
</feature>
<feature type="compositionally biased region" description="Polar residues" evidence="1">
    <location>
        <begin position="30"/>
        <end position="39"/>
    </location>
</feature>
<dbReference type="EMBL" id="REGW02000012">
    <property type="protein sequence ID" value="KAE8288834.1"/>
    <property type="molecule type" value="Genomic_DNA"/>
</dbReference>
<feature type="compositionally biased region" description="Pro residues" evidence="1">
    <location>
        <begin position="61"/>
        <end position="73"/>
    </location>
</feature>
<dbReference type="AlphaFoldDB" id="A0A6G0IBR0"/>
<gene>
    <name evidence="2" type="ORF">D5F01_LYC12711</name>
</gene>